<evidence type="ECO:0000256" key="2">
    <source>
        <dbReference type="ARBA" id="ARBA00022553"/>
    </source>
</evidence>
<comment type="subcellular location">
    <subcellularLocation>
        <location evidence="1">Membrane</location>
    </subcellularLocation>
</comment>
<dbReference type="Proteomes" id="UP000504603">
    <property type="component" value="Unplaced"/>
</dbReference>
<evidence type="ECO:0000256" key="1">
    <source>
        <dbReference type="ARBA" id="ARBA00004370"/>
    </source>
</evidence>
<evidence type="ECO:0000256" key="8">
    <source>
        <dbReference type="ARBA" id="ARBA00022840"/>
    </source>
</evidence>
<dbReference type="PROSITE" id="PS00107">
    <property type="entry name" value="PROTEIN_KINASE_ATP"/>
    <property type="match status" value="1"/>
</dbReference>
<dbReference type="InterPro" id="IPR013210">
    <property type="entry name" value="LRR_N_plant-typ"/>
</dbReference>
<dbReference type="PROSITE" id="PS50011">
    <property type="entry name" value="PROTEIN_KINASE_DOM"/>
    <property type="match status" value="1"/>
</dbReference>
<sequence length="640" mass="69638">MSKNLSSSSPSLIWFSIFTKSTNVVVPFNFNTFVYNGEADLSSDTAALVALQKAMGASSRTRHWNLSDETPCSWLGVKCGGGRVTELRLPGVGLVGELPLGLGNLTQLQTLSLRSNMLSGSLPSDFANLRSLRSLYLQRNSFSGEIPQVLFSIQSLVRVNLAHNKFAGPISSRFSNLTKLEVLNLEGNQLTGFIPDFTVPSLKTLNVSFNHLNGSIPSQFSDQPASAFDGNSLCGKPLHPCDGEDKKLSGGAIAGIVIGALIAFLILILILFFLCRKTKRTTGSMDATTTTSRRMSSEVENPGTGYGGSGNERNLVFCGKGKSVFDLEELLKASAEVLGKGTFGATYKVALDVGMAVVVKRLRDVRVPEEEFREKIESLGMMNHQNLVPINAYYYGRDEKLLICDYVPMGSLSVLLHGSRDAGKAPLKWEARAGIARAAARGITYLHSRRPPTSHGNIKSSNILLNQSHIACVSDFGLTQIASPTSTPNHVAAYRAPEVTDPQKVSLKADVYSFGMVILELITGKAPNSPMFNDDGVDLPRWVHSKVEEKKTAEVFDEKLLGHKNGLDEMVQLLHLAMLCTAPHPDSRPSMAKVTSRIDEIYHSILLKEQETGIDKFYDVDSSVSQQFYSADSIMLPPSV</sequence>
<dbReference type="FunFam" id="1.10.510.10:FF:000095">
    <property type="entry name" value="protein STRUBBELIG-RECEPTOR FAMILY 8"/>
    <property type="match status" value="1"/>
</dbReference>
<dbReference type="RefSeq" id="XP_022141742.1">
    <property type="nucleotide sequence ID" value="XM_022286050.1"/>
</dbReference>
<feature type="region of interest" description="Disordered" evidence="12">
    <location>
        <begin position="284"/>
        <end position="305"/>
    </location>
</feature>
<evidence type="ECO:0000256" key="7">
    <source>
        <dbReference type="ARBA" id="ARBA00022741"/>
    </source>
</evidence>
<dbReference type="SMART" id="SM00369">
    <property type="entry name" value="LRR_TYP"/>
    <property type="match status" value="4"/>
</dbReference>
<evidence type="ECO:0000256" key="10">
    <source>
        <dbReference type="ARBA" id="ARBA00023136"/>
    </source>
</evidence>
<feature type="domain" description="Protein kinase" evidence="14">
    <location>
        <begin position="332"/>
        <end position="606"/>
    </location>
</feature>
<dbReference type="GO" id="GO:0005524">
    <property type="term" value="F:ATP binding"/>
    <property type="evidence" value="ECO:0007669"/>
    <property type="project" value="UniProtKB-UniRule"/>
</dbReference>
<evidence type="ECO:0000256" key="5">
    <source>
        <dbReference type="ARBA" id="ARBA00022729"/>
    </source>
</evidence>
<keyword evidence="7 11" id="KW-0547">Nucleotide-binding</keyword>
<keyword evidence="8 11" id="KW-0067">ATP-binding</keyword>
<keyword evidence="16" id="KW-0808">Transferase</keyword>
<dbReference type="SUPFAM" id="SSF52058">
    <property type="entry name" value="L domain-like"/>
    <property type="match status" value="1"/>
</dbReference>
<dbReference type="Pfam" id="PF13855">
    <property type="entry name" value="LRR_8"/>
    <property type="match status" value="1"/>
</dbReference>
<keyword evidence="2" id="KW-0597">Phosphoprotein</keyword>
<evidence type="ECO:0000256" key="11">
    <source>
        <dbReference type="PROSITE-ProRule" id="PRU10141"/>
    </source>
</evidence>
<keyword evidence="15" id="KW-1185">Reference proteome</keyword>
<dbReference type="InterPro" id="IPR050994">
    <property type="entry name" value="At_inactive_RLKs"/>
</dbReference>
<keyword evidence="10 13" id="KW-0472">Membrane</keyword>
<dbReference type="FunFam" id="3.30.200.20:FF:000307">
    <property type="entry name" value="pollen receptor-like kinase 1"/>
    <property type="match status" value="1"/>
</dbReference>
<keyword evidence="16" id="KW-0675">Receptor</keyword>
<dbReference type="PANTHER" id="PTHR48010:SF32">
    <property type="entry name" value="PROTEIN KINASE DOMAIN-CONTAINING PROTEIN"/>
    <property type="match status" value="1"/>
</dbReference>
<dbReference type="GeneID" id="111012024"/>
<dbReference type="InterPro" id="IPR000719">
    <property type="entry name" value="Prot_kinase_dom"/>
</dbReference>
<evidence type="ECO:0000256" key="9">
    <source>
        <dbReference type="ARBA" id="ARBA00022989"/>
    </source>
</evidence>
<dbReference type="AlphaFoldDB" id="A0A6J1CKQ1"/>
<dbReference type="PANTHER" id="PTHR48010">
    <property type="entry name" value="OS05G0588300 PROTEIN"/>
    <property type="match status" value="1"/>
</dbReference>
<evidence type="ECO:0000256" key="3">
    <source>
        <dbReference type="ARBA" id="ARBA00022614"/>
    </source>
</evidence>
<dbReference type="InterPro" id="IPR017441">
    <property type="entry name" value="Protein_kinase_ATP_BS"/>
</dbReference>
<keyword evidence="4 13" id="KW-0812">Transmembrane</keyword>
<evidence type="ECO:0000256" key="12">
    <source>
        <dbReference type="SAM" id="MobiDB-lite"/>
    </source>
</evidence>
<keyword evidence="5" id="KW-0732">Signal</keyword>
<dbReference type="InterPro" id="IPR011009">
    <property type="entry name" value="Kinase-like_dom_sf"/>
</dbReference>
<evidence type="ECO:0000313" key="16">
    <source>
        <dbReference type="RefSeq" id="XP_022141742.1"/>
    </source>
</evidence>
<dbReference type="InterPro" id="IPR001611">
    <property type="entry name" value="Leu-rich_rpt"/>
</dbReference>
<proteinExistence type="predicted"/>
<name>A0A6J1CKQ1_MOMCH</name>
<accession>A0A6J1CKQ1</accession>
<evidence type="ECO:0000256" key="6">
    <source>
        <dbReference type="ARBA" id="ARBA00022737"/>
    </source>
</evidence>
<dbReference type="Gene3D" id="3.30.200.20">
    <property type="entry name" value="Phosphorylase Kinase, domain 1"/>
    <property type="match status" value="1"/>
</dbReference>
<dbReference type="Pfam" id="PF07714">
    <property type="entry name" value="PK_Tyr_Ser-Thr"/>
    <property type="match status" value="1"/>
</dbReference>
<keyword evidence="16" id="KW-0418">Kinase</keyword>
<reference evidence="16" key="1">
    <citation type="submission" date="2025-08" db="UniProtKB">
        <authorList>
            <consortium name="RefSeq"/>
        </authorList>
    </citation>
    <scope>IDENTIFICATION</scope>
    <source>
        <strain evidence="16">OHB3-1</strain>
    </source>
</reference>
<evidence type="ECO:0000256" key="4">
    <source>
        <dbReference type="ARBA" id="ARBA00022692"/>
    </source>
</evidence>
<keyword evidence="9 13" id="KW-1133">Transmembrane helix</keyword>
<dbReference type="Pfam" id="PF00560">
    <property type="entry name" value="LRR_1"/>
    <property type="match status" value="2"/>
</dbReference>
<dbReference type="Pfam" id="PF08263">
    <property type="entry name" value="LRRNT_2"/>
    <property type="match status" value="1"/>
</dbReference>
<keyword evidence="6" id="KW-0677">Repeat</keyword>
<feature type="binding site" evidence="11">
    <location>
        <position position="360"/>
    </location>
    <ligand>
        <name>ATP</name>
        <dbReference type="ChEBI" id="CHEBI:30616"/>
    </ligand>
</feature>
<dbReference type="GO" id="GO:0004672">
    <property type="term" value="F:protein kinase activity"/>
    <property type="evidence" value="ECO:0007669"/>
    <property type="project" value="InterPro"/>
</dbReference>
<dbReference type="FunFam" id="3.80.10.10:FF:000234">
    <property type="entry name" value="Probable inactive receptor kinase RLK902"/>
    <property type="match status" value="1"/>
</dbReference>
<evidence type="ECO:0000256" key="13">
    <source>
        <dbReference type="SAM" id="Phobius"/>
    </source>
</evidence>
<dbReference type="SUPFAM" id="SSF56112">
    <property type="entry name" value="Protein kinase-like (PK-like)"/>
    <property type="match status" value="1"/>
</dbReference>
<dbReference type="InterPro" id="IPR003591">
    <property type="entry name" value="Leu-rich_rpt_typical-subtyp"/>
</dbReference>
<dbReference type="Gene3D" id="3.80.10.10">
    <property type="entry name" value="Ribonuclease Inhibitor"/>
    <property type="match status" value="2"/>
</dbReference>
<dbReference type="InterPro" id="IPR032675">
    <property type="entry name" value="LRR_dom_sf"/>
</dbReference>
<evidence type="ECO:0000313" key="15">
    <source>
        <dbReference type="Proteomes" id="UP000504603"/>
    </source>
</evidence>
<protein>
    <submittedName>
        <fullName evidence="16">Probable inactive receptor kinase At3g02880</fullName>
    </submittedName>
</protein>
<dbReference type="Gene3D" id="1.10.510.10">
    <property type="entry name" value="Transferase(Phosphotransferase) domain 1"/>
    <property type="match status" value="1"/>
</dbReference>
<evidence type="ECO:0000259" key="14">
    <source>
        <dbReference type="PROSITE" id="PS50011"/>
    </source>
</evidence>
<feature type="transmembrane region" description="Helical" evidence="13">
    <location>
        <begin position="252"/>
        <end position="275"/>
    </location>
</feature>
<dbReference type="InterPro" id="IPR001245">
    <property type="entry name" value="Ser-Thr/Tyr_kinase_cat_dom"/>
</dbReference>
<organism evidence="15 16">
    <name type="scientific">Momordica charantia</name>
    <name type="common">Bitter gourd</name>
    <name type="synonym">Balsam pear</name>
    <dbReference type="NCBI Taxonomy" id="3673"/>
    <lineage>
        <taxon>Eukaryota</taxon>
        <taxon>Viridiplantae</taxon>
        <taxon>Streptophyta</taxon>
        <taxon>Embryophyta</taxon>
        <taxon>Tracheophyta</taxon>
        <taxon>Spermatophyta</taxon>
        <taxon>Magnoliopsida</taxon>
        <taxon>eudicotyledons</taxon>
        <taxon>Gunneridae</taxon>
        <taxon>Pentapetalae</taxon>
        <taxon>rosids</taxon>
        <taxon>fabids</taxon>
        <taxon>Cucurbitales</taxon>
        <taxon>Cucurbitaceae</taxon>
        <taxon>Momordiceae</taxon>
        <taxon>Momordica</taxon>
    </lineage>
</organism>
<dbReference type="KEGG" id="mcha:111012024"/>
<dbReference type="OrthoDB" id="652551at2759"/>
<keyword evidence="3" id="KW-0433">Leucine-rich repeat</keyword>
<gene>
    <name evidence="16" type="primary">LOC111012024</name>
</gene>
<dbReference type="GO" id="GO:0016020">
    <property type="term" value="C:membrane"/>
    <property type="evidence" value="ECO:0007669"/>
    <property type="project" value="UniProtKB-SubCell"/>
</dbReference>